<dbReference type="Proteomes" id="UP000032160">
    <property type="component" value="Chromosome I"/>
</dbReference>
<gene>
    <name evidence="2" type="ORF">BN1012_Phect3034</name>
</gene>
<evidence type="ECO:0000313" key="2">
    <source>
        <dbReference type="EMBL" id="CDO61246.1"/>
    </source>
</evidence>
<protein>
    <submittedName>
        <fullName evidence="2">Glycine/betaine ABC transporter periplasmic protein</fullName>
    </submittedName>
</protein>
<feature type="domain" description="ABC-type glycine betaine transport system substrate-binding" evidence="1">
    <location>
        <begin position="17"/>
        <end position="298"/>
    </location>
</feature>
<dbReference type="GO" id="GO:0043190">
    <property type="term" value="C:ATP-binding cassette (ABC) transporter complex"/>
    <property type="evidence" value="ECO:0007669"/>
    <property type="project" value="InterPro"/>
</dbReference>
<dbReference type="SUPFAM" id="SSF53850">
    <property type="entry name" value="Periplasmic binding protein-like II"/>
    <property type="match status" value="1"/>
</dbReference>
<evidence type="ECO:0000313" key="3">
    <source>
        <dbReference type="Proteomes" id="UP000032160"/>
    </source>
</evidence>
<dbReference type="InterPro" id="IPR007210">
    <property type="entry name" value="ABC_Gly_betaine_transp_sub-bd"/>
</dbReference>
<dbReference type="HOGENOM" id="CLU_072510_0_0_5"/>
<organism evidence="2 3">
    <name type="scientific">Candidatus Phaeomarinibacter ectocarpi</name>
    <dbReference type="NCBI Taxonomy" id="1458461"/>
    <lineage>
        <taxon>Bacteria</taxon>
        <taxon>Pseudomonadati</taxon>
        <taxon>Pseudomonadota</taxon>
        <taxon>Alphaproteobacteria</taxon>
        <taxon>Hyphomicrobiales</taxon>
        <taxon>Parvibaculaceae</taxon>
        <taxon>Candidatus Phaeomarinibacter</taxon>
    </lineage>
</organism>
<name>X5MPB5_9HYPH</name>
<dbReference type="STRING" id="1458461.BN1012_Phect3034"/>
<dbReference type="GO" id="GO:0022857">
    <property type="term" value="F:transmembrane transporter activity"/>
    <property type="evidence" value="ECO:0007669"/>
    <property type="project" value="InterPro"/>
</dbReference>
<accession>X5MPB5</accession>
<dbReference type="KEGG" id="pect:BN1012_Phect3034"/>
<evidence type="ECO:0000259" key="1">
    <source>
        <dbReference type="Pfam" id="PF04069"/>
    </source>
</evidence>
<keyword evidence="3" id="KW-1185">Reference proteome</keyword>
<dbReference type="Pfam" id="PF04069">
    <property type="entry name" value="OpuAC"/>
    <property type="match status" value="1"/>
</dbReference>
<dbReference type="CDD" id="cd13641">
    <property type="entry name" value="PBP2_HisX_like"/>
    <property type="match status" value="1"/>
</dbReference>
<reference evidence="2 3" key="1">
    <citation type="journal article" date="2014" name="Front. Genet.">
        <title>Genome and metabolic network of "Candidatus Phaeomarinobacter ectocarpi" Ec32, a new candidate genus of Alphaproteobacteria frequently associated with brown algae.</title>
        <authorList>
            <person name="Dittami S.M."/>
            <person name="Barbeyron T."/>
            <person name="Boyen C."/>
            <person name="Cambefort J."/>
            <person name="Collet G."/>
            <person name="Delage L."/>
            <person name="Gobet A."/>
            <person name="Groisillier A."/>
            <person name="Leblanc C."/>
            <person name="Michel G."/>
            <person name="Scornet D."/>
            <person name="Siegel A."/>
            <person name="Tapia J.E."/>
            <person name="Tonon T."/>
        </authorList>
    </citation>
    <scope>NUCLEOTIDE SEQUENCE [LARGE SCALE GENOMIC DNA]</scope>
    <source>
        <strain evidence="2 3">Ec32</strain>
    </source>
</reference>
<dbReference type="Gene3D" id="3.10.105.10">
    <property type="entry name" value="Dipeptide-binding Protein, Domain 3"/>
    <property type="match status" value="2"/>
</dbReference>
<dbReference type="EMBL" id="HG966617">
    <property type="protein sequence ID" value="CDO61246.1"/>
    <property type="molecule type" value="Genomic_DNA"/>
</dbReference>
<proteinExistence type="predicted"/>
<dbReference type="AlphaFoldDB" id="X5MPB5"/>
<dbReference type="Gene3D" id="3.40.190.100">
    <property type="entry name" value="Glycine betaine-binding periplasmic protein, domain 2"/>
    <property type="match status" value="1"/>
</dbReference>
<sequence>MWLPSAASAQTCPIDRPVVFAGLDWDSARFHNAVAERLLSAGYGCETANIPGSTIPLTNGLARGDIDVMMEVWRNNLAAAWVKAVDRGQVVDIGANFPDAVQGWYVPRYVVEGPDAPAPDLKHVSDLPNYTDLFKDREEPGKGRFYNCITGWSCEIVNTRKLKAYGLDDLYTNFRSGTSEALSAAVAGAVRRKRPILFYYWEPTWLAGLHDLVRLEEPAYDQDAFSALRDPDLPLLTGVEYPVAAVAIGVNTEFEAAAPDIIDLLKAYNTTSQMVSNVLAQMRENDLSDEEAADWFLSTHPDHWADWVSDDARARILAALPEQ</sequence>